<dbReference type="Proteomes" id="UP000240572">
    <property type="component" value="Unassembled WGS sequence"/>
</dbReference>
<dbReference type="PANTHER" id="PTHR46796:SF13">
    <property type="entry name" value="HTH-TYPE TRANSCRIPTIONAL ACTIVATOR RHAS"/>
    <property type="match status" value="1"/>
</dbReference>
<keyword evidence="2" id="KW-0238">DNA-binding</keyword>
<dbReference type="AlphaFoldDB" id="A0A2P8D8A6"/>
<keyword evidence="3" id="KW-0804">Transcription</keyword>
<proteinExistence type="predicted"/>
<dbReference type="EMBL" id="PYGD01000002">
    <property type="protein sequence ID" value="PSK93433.1"/>
    <property type="molecule type" value="Genomic_DNA"/>
</dbReference>
<evidence type="ECO:0000256" key="3">
    <source>
        <dbReference type="ARBA" id="ARBA00023163"/>
    </source>
</evidence>
<feature type="domain" description="HTH araC/xylS-type" evidence="4">
    <location>
        <begin position="196"/>
        <end position="271"/>
    </location>
</feature>
<dbReference type="GO" id="GO:0043565">
    <property type="term" value="F:sequence-specific DNA binding"/>
    <property type="evidence" value="ECO:0007669"/>
    <property type="project" value="InterPro"/>
</dbReference>
<sequence>MDPLPCIRQLYQPVQLATGPGTPGVQYRETQPHPALRDLVYCYWELKTTTPLSAPFSYRVVADGCTDIFTDLYYPEQSSIMGFCDRYTAFPLDNTFHYNGIRFLPGMFTLLTGISADTLSNRSEALEAVWPATAAFISNRLHHDLDAASRTALQDGHLLQLLAAMPPRNYDHRFYEAMTLLLQHSGNISMGSDLAIGISPRQLRRLFHHYIGDSAKAFGNVVRFQRLLQTCTPANITKQKTYFDLGYYDQAHFTRSFRQFYGLTPGQAAGT</sequence>
<dbReference type="Gene3D" id="1.10.10.60">
    <property type="entry name" value="Homeodomain-like"/>
    <property type="match status" value="1"/>
</dbReference>
<organism evidence="5 6">
    <name type="scientific">Taibaiella chishuiensis</name>
    <dbReference type="NCBI Taxonomy" id="1434707"/>
    <lineage>
        <taxon>Bacteria</taxon>
        <taxon>Pseudomonadati</taxon>
        <taxon>Bacteroidota</taxon>
        <taxon>Chitinophagia</taxon>
        <taxon>Chitinophagales</taxon>
        <taxon>Chitinophagaceae</taxon>
        <taxon>Taibaiella</taxon>
    </lineage>
</organism>
<dbReference type="GO" id="GO:0003700">
    <property type="term" value="F:DNA-binding transcription factor activity"/>
    <property type="evidence" value="ECO:0007669"/>
    <property type="project" value="InterPro"/>
</dbReference>
<dbReference type="SUPFAM" id="SSF46689">
    <property type="entry name" value="Homeodomain-like"/>
    <property type="match status" value="1"/>
</dbReference>
<evidence type="ECO:0000256" key="2">
    <source>
        <dbReference type="ARBA" id="ARBA00023125"/>
    </source>
</evidence>
<dbReference type="PANTHER" id="PTHR46796">
    <property type="entry name" value="HTH-TYPE TRANSCRIPTIONAL ACTIVATOR RHAS-RELATED"/>
    <property type="match status" value="1"/>
</dbReference>
<evidence type="ECO:0000259" key="4">
    <source>
        <dbReference type="PROSITE" id="PS01124"/>
    </source>
</evidence>
<keyword evidence="1" id="KW-0805">Transcription regulation</keyword>
<gene>
    <name evidence="5" type="ORF">B0I18_102403</name>
</gene>
<dbReference type="InterPro" id="IPR009057">
    <property type="entry name" value="Homeodomain-like_sf"/>
</dbReference>
<evidence type="ECO:0000313" key="6">
    <source>
        <dbReference type="Proteomes" id="UP000240572"/>
    </source>
</evidence>
<dbReference type="InterPro" id="IPR018060">
    <property type="entry name" value="HTH_AraC"/>
</dbReference>
<dbReference type="PROSITE" id="PS01124">
    <property type="entry name" value="HTH_ARAC_FAMILY_2"/>
    <property type="match status" value="1"/>
</dbReference>
<keyword evidence="6" id="KW-1185">Reference proteome</keyword>
<dbReference type="Pfam" id="PF12833">
    <property type="entry name" value="HTH_18"/>
    <property type="match status" value="1"/>
</dbReference>
<name>A0A2P8D8A6_9BACT</name>
<evidence type="ECO:0000256" key="1">
    <source>
        <dbReference type="ARBA" id="ARBA00023015"/>
    </source>
</evidence>
<dbReference type="SMART" id="SM00342">
    <property type="entry name" value="HTH_ARAC"/>
    <property type="match status" value="1"/>
</dbReference>
<protein>
    <submittedName>
        <fullName evidence="5">AraC family transcriptional regulator</fullName>
    </submittedName>
</protein>
<dbReference type="InterPro" id="IPR050204">
    <property type="entry name" value="AraC_XylS_family_regulators"/>
</dbReference>
<dbReference type="OrthoDB" id="323290at2"/>
<accession>A0A2P8D8A6</accession>
<reference evidence="5 6" key="1">
    <citation type="submission" date="2018-03" db="EMBL/GenBank/DDBJ databases">
        <title>Genomic Encyclopedia of Type Strains, Phase III (KMG-III): the genomes of soil and plant-associated and newly described type strains.</title>
        <authorList>
            <person name="Whitman W."/>
        </authorList>
    </citation>
    <scope>NUCLEOTIDE SEQUENCE [LARGE SCALE GENOMIC DNA]</scope>
    <source>
        <strain evidence="5 6">CGMCC 1.12700</strain>
    </source>
</reference>
<dbReference type="RefSeq" id="WP_106522434.1">
    <property type="nucleotide sequence ID" value="NZ_PYGD01000002.1"/>
</dbReference>
<dbReference type="Pfam" id="PF20240">
    <property type="entry name" value="DUF6597"/>
    <property type="match status" value="1"/>
</dbReference>
<dbReference type="InterPro" id="IPR046532">
    <property type="entry name" value="DUF6597"/>
</dbReference>
<comment type="caution">
    <text evidence="5">The sequence shown here is derived from an EMBL/GenBank/DDBJ whole genome shotgun (WGS) entry which is preliminary data.</text>
</comment>
<evidence type="ECO:0000313" key="5">
    <source>
        <dbReference type="EMBL" id="PSK93433.1"/>
    </source>
</evidence>